<proteinExistence type="predicted"/>
<dbReference type="PANTHER" id="PTHR46766">
    <property type="entry name" value="GLUTAMINE-RICH PROTEIN 2"/>
    <property type="match status" value="1"/>
</dbReference>
<evidence type="ECO:0000259" key="2">
    <source>
        <dbReference type="Pfam" id="PF16043"/>
    </source>
</evidence>
<protein>
    <submittedName>
        <fullName evidence="3">Glutamine-rich protein 2</fullName>
    </submittedName>
</protein>
<evidence type="ECO:0000256" key="1">
    <source>
        <dbReference type="SAM" id="Coils"/>
    </source>
</evidence>
<dbReference type="Pfam" id="PF16043">
    <property type="entry name" value="DUF4795"/>
    <property type="match status" value="1"/>
</dbReference>
<evidence type="ECO:0000313" key="3">
    <source>
        <dbReference type="EMBL" id="KFQ63697.1"/>
    </source>
</evidence>
<keyword evidence="4" id="KW-1185">Reference proteome</keyword>
<feature type="non-terminal residue" evidence="3">
    <location>
        <position position="160"/>
    </location>
</feature>
<organism evidence="3 4">
    <name type="scientific">Pelecanus crispus</name>
    <name type="common">Dalmatian pelican</name>
    <dbReference type="NCBI Taxonomy" id="36300"/>
    <lineage>
        <taxon>Eukaryota</taxon>
        <taxon>Metazoa</taxon>
        <taxon>Chordata</taxon>
        <taxon>Craniata</taxon>
        <taxon>Vertebrata</taxon>
        <taxon>Euteleostomi</taxon>
        <taxon>Archelosauria</taxon>
        <taxon>Archosauria</taxon>
        <taxon>Dinosauria</taxon>
        <taxon>Saurischia</taxon>
        <taxon>Theropoda</taxon>
        <taxon>Coelurosauria</taxon>
        <taxon>Aves</taxon>
        <taxon>Neognathae</taxon>
        <taxon>Neoaves</taxon>
        <taxon>Aequornithes</taxon>
        <taxon>Pelecaniformes</taxon>
        <taxon>Pelecanidae</taxon>
        <taxon>Pelecanus</taxon>
    </lineage>
</organism>
<name>A0A091SY81_PELCR</name>
<feature type="coiled-coil region" evidence="1">
    <location>
        <begin position="33"/>
        <end position="60"/>
    </location>
</feature>
<dbReference type="Proteomes" id="UP000054150">
    <property type="component" value="Unassembled WGS sequence"/>
</dbReference>
<sequence length="160" mass="18405">DEELLKRIQATVMQVQGDYEKLSSVTGNLLDDRHQKQKDIEALFQSLERLEKEKADKEDLVLGIDVKADKTALAGKVSCTQFDASMERLNEVIQEMLSQVKGQEQGWHQVQRQLSEEMDSKLDRLELGHFRQQLEAHFFFLEQLKKAMQTEADDAAGIKK</sequence>
<feature type="domain" description="DUF4795" evidence="2">
    <location>
        <begin position="1"/>
        <end position="160"/>
    </location>
</feature>
<keyword evidence="1" id="KW-0175">Coiled coil</keyword>
<dbReference type="EMBL" id="KK491710">
    <property type="protein sequence ID" value="KFQ63697.1"/>
    <property type="molecule type" value="Genomic_DNA"/>
</dbReference>
<dbReference type="PANTHER" id="PTHR46766:SF1">
    <property type="entry name" value="GLUTAMINE-RICH PROTEIN 2"/>
    <property type="match status" value="1"/>
</dbReference>
<reference evidence="3 4" key="1">
    <citation type="submission" date="2014-04" db="EMBL/GenBank/DDBJ databases">
        <title>Genome evolution of avian class.</title>
        <authorList>
            <person name="Zhang G."/>
            <person name="Li C."/>
        </authorList>
    </citation>
    <scope>NUCLEOTIDE SEQUENCE [LARGE SCALE GENOMIC DNA]</scope>
    <source>
        <strain evidence="3">BGI_N334</strain>
    </source>
</reference>
<accession>A0A091SY81</accession>
<gene>
    <name evidence="3" type="ORF">N334_08774</name>
</gene>
<evidence type="ECO:0000313" key="4">
    <source>
        <dbReference type="Proteomes" id="UP000054150"/>
    </source>
</evidence>
<feature type="non-terminal residue" evidence="3">
    <location>
        <position position="1"/>
    </location>
</feature>
<dbReference type="InterPro" id="IPR032013">
    <property type="entry name" value="DUF4795"/>
</dbReference>
<dbReference type="AlphaFoldDB" id="A0A091SY81"/>